<name>A0A1H4R3Z7_9MICC</name>
<dbReference type="SUPFAM" id="SSF88659">
    <property type="entry name" value="Sigma3 and sigma4 domains of RNA polymerase sigma factors"/>
    <property type="match status" value="1"/>
</dbReference>
<evidence type="ECO:0000313" key="4">
    <source>
        <dbReference type="EMBL" id="SEC26612.1"/>
    </source>
</evidence>
<dbReference type="Gene3D" id="1.10.1740.10">
    <property type="match status" value="1"/>
</dbReference>
<dbReference type="InterPro" id="IPR013325">
    <property type="entry name" value="RNA_pol_sigma_r2"/>
</dbReference>
<dbReference type="EMBL" id="FNSN01000003">
    <property type="protein sequence ID" value="SEC26612.1"/>
    <property type="molecule type" value="Genomic_DNA"/>
</dbReference>
<dbReference type="GO" id="GO:0003700">
    <property type="term" value="F:DNA-binding transcription factor activity"/>
    <property type="evidence" value="ECO:0007669"/>
    <property type="project" value="InterPro"/>
</dbReference>
<gene>
    <name evidence="4" type="ORF">SAMN04489745_2459</name>
</gene>
<feature type="domain" description="DUF6596" evidence="3">
    <location>
        <begin position="249"/>
        <end position="315"/>
    </location>
</feature>
<feature type="domain" description="RNA polymerase sigma-70 region 2" evidence="2">
    <location>
        <begin position="30"/>
        <end position="91"/>
    </location>
</feature>
<dbReference type="AlphaFoldDB" id="A0A1H4R3Z7"/>
<evidence type="ECO:0000259" key="3">
    <source>
        <dbReference type="Pfam" id="PF20239"/>
    </source>
</evidence>
<feature type="compositionally biased region" description="Low complexity" evidence="1">
    <location>
        <begin position="211"/>
        <end position="221"/>
    </location>
</feature>
<dbReference type="GO" id="GO:0006352">
    <property type="term" value="P:DNA-templated transcription initiation"/>
    <property type="evidence" value="ECO:0007669"/>
    <property type="project" value="InterPro"/>
</dbReference>
<dbReference type="InterPro" id="IPR007627">
    <property type="entry name" value="RNA_pol_sigma70_r2"/>
</dbReference>
<dbReference type="Pfam" id="PF20239">
    <property type="entry name" value="DUF6596"/>
    <property type="match status" value="1"/>
</dbReference>
<protein>
    <submittedName>
        <fullName evidence="4">RNA polymerase sigma-70 factor, ECF subfamily</fullName>
    </submittedName>
</protein>
<evidence type="ECO:0000256" key="1">
    <source>
        <dbReference type="SAM" id="MobiDB-lite"/>
    </source>
</evidence>
<organism evidence="4 5">
    <name type="scientific">Arthrobacter woluwensis</name>
    <dbReference type="NCBI Taxonomy" id="156980"/>
    <lineage>
        <taxon>Bacteria</taxon>
        <taxon>Bacillati</taxon>
        <taxon>Actinomycetota</taxon>
        <taxon>Actinomycetes</taxon>
        <taxon>Micrococcales</taxon>
        <taxon>Micrococcaceae</taxon>
        <taxon>Arthrobacter</taxon>
    </lineage>
</organism>
<dbReference type="InterPro" id="IPR013324">
    <property type="entry name" value="RNA_pol_sigma_r3/r4-like"/>
</dbReference>
<dbReference type="SUPFAM" id="SSF88946">
    <property type="entry name" value="Sigma2 domain of RNA polymerase sigma factors"/>
    <property type="match status" value="1"/>
</dbReference>
<dbReference type="Proteomes" id="UP000182652">
    <property type="component" value="Unassembled WGS sequence"/>
</dbReference>
<feature type="region of interest" description="Disordered" evidence="1">
    <location>
        <begin position="211"/>
        <end position="242"/>
    </location>
</feature>
<proteinExistence type="predicted"/>
<dbReference type="PANTHER" id="PTHR47756">
    <property type="entry name" value="BLL6612 PROTEIN-RELATED"/>
    <property type="match status" value="1"/>
</dbReference>
<dbReference type="PANTHER" id="PTHR47756:SF2">
    <property type="entry name" value="BLL6612 PROTEIN"/>
    <property type="match status" value="1"/>
</dbReference>
<evidence type="ECO:0000313" key="5">
    <source>
        <dbReference type="Proteomes" id="UP000182652"/>
    </source>
</evidence>
<dbReference type="STRING" id="156980.SAMN04489745_2459"/>
<keyword evidence="5" id="KW-1185">Reference proteome</keyword>
<dbReference type="Pfam" id="PF04542">
    <property type="entry name" value="Sigma70_r2"/>
    <property type="match status" value="1"/>
</dbReference>
<evidence type="ECO:0000259" key="2">
    <source>
        <dbReference type="Pfam" id="PF04542"/>
    </source>
</evidence>
<dbReference type="InterPro" id="IPR046531">
    <property type="entry name" value="DUF6596"/>
</dbReference>
<reference evidence="4 5" key="1">
    <citation type="submission" date="2016-10" db="EMBL/GenBank/DDBJ databases">
        <authorList>
            <person name="de Groot N.N."/>
        </authorList>
    </citation>
    <scope>NUCLEOTIDE SEQUENCE [LARGE SCALE GENOMIC DNA]</scope>
    <source>
        <strain evidence="4 5">DSM 10495</strain>
    </source>
</reference>
<sequence>MGAERLTLRSMSEHDADARAAAELAARASYGRLIAALAAGTGDVLLAEDALADAFERALRRWPVDGVPTSPEGWLLTVARNRQRDEWKSARHRLAAALEGIEVTAMDSPEGTAFPDRRLSLLLTCAHPAIAEDIRTPLMLQTVLGFDAAQIGAAFAIPAATMAQRLVRAKRRIRDAGIPFELPGREALASRLPSVLEAVYGCLSIAAPAGTTGSAQGGSAQDDPVQGDPVQGDPVQSRPVQGDPMPWPMVSEGLFLAEIAADCLGNDAESWSLAALAAFLLSRPVGGTYVPLEDQDPGSWNTALLHRAEGYLRRASDVTSESGDRGTPGRFQLEAAIQAVHADRARTGRTEWAALGTLYAALNLVAPTLGSRVAEAAVLRRTDGPLAALRRLDELAEQHPQECERFQPYAVARADALRSAGSLDAAAECLERALHLTADEPVRVHLRAQLEAVQREQSGRV</sequence>
<accession>A0A1H4R3Z7</accession>